<evidence type="ECO:0000259" key="5">
    <source>
        <dbReference type="Pfam" id="PF24883"/>
    </source>
</evidence>
<dbReference type="InterPro" id="IPR027417">
    <property type="entry name" value="P-loop_NTPase"/>
</dbReference>
<dbReference type="Pfam" id="PF12796">
    <property type="entry name" value="Ank_2"/>
    <property type="match status" value="2"/>
</dbReference>
<dbReference type="Pfam" id="PF24883">
    <property type="entry name" value="NPHP3_N"/>
    <property type="match status" value="1"/>
</dbReference>
<feature type="domain" description="Nephrocystin 3-like N-terminal" evidence="5">
    <location>
        <begin position="351"/>
        <end position="518"/>
    </location>
</feature>
<keyword evidence="1" id="KW-0677">Repeat</keyword>
<evidence type="ECO:0000256" key="1">
    <source>
        <dbReference type="ARBA" id="ARBA00022737"/>
    </source>
</evidence>
<dbReference type="Proteomes" id="UP000076552">
    <property type="component" value="Unassembled WGS sequence"/>
</dbReference>
<protein>
    <submittedName>
        <fullName evidence="6">UNC44 ankyrin-related protein</fullName>
    </submittedName>
</protein>
<accession>A0A166P4P3</accession>
<dbReference type="Pfam" id="PF00023">
    <property type="entry name" value="Ank"/>
    <property type="match status" value="2"/>
</dbReference>
<feature type="repeat" description="ANK" evidence="3">
    <location>
        <begin position="1371"/>
        <end position="1403"/>
    </location>
</feature>
<name>A0A166P4P3_9PEZI</name>
<evidence type="ECO:0000313" key="6">
    <source>
        <dbReference type="EMBL" id="KZL66389.1"/>
    </source>
</evidence>
<evidence type="ECO:0000256" key="4">
    <source>
        <dbReference type="SAM" id="MobiDB-lite"/>
    </source>
</evidence>
<dbReference type="Gene3D" id="1.25.40.20">
    <property type="entry name" value="Ankyrin repeat-containing domain"/>
    <property type="match status" value="4"/>
</dbReference>
<evidence type="ECO:0000313" key="7">
    <source>
        <dbReference type="Proteomes" id="UP000076552"/>
    </source>
</evidence>
<keyword evidence="2 3" id="KW-0040">ANK repeat</keyword>
<keyword evidence="7" id="KW-1185">Reference proteome</keyword>
<dbReference type="PRINTS" id="PR01415">
    <property type="entry name" value="ANKYRIN"/>
</dbReference>
<sequence>MIIPSLEIVYPAHINLAPPGWRPQVNIICIHDLGGSPKTTWHHDESGKTWISDPDFLGSLKDSVRVWTYGYNSEPVSNMTPASIALHADELLASMMEEYSKYSAVELYTRCPEYFIIKDLTAGIVFLDTIHHPTDSKGILKAVNTTVTASLAKHSPNPSTDEIRQFSEAVREVNSTFVGHTMPRFLILNCLAMRSIKLTAEDGTSFKTRVVPRGRGEIDSVNVKNVSVDCNHFELTQVPSPSSQTHILLAENIGEMMTNISAQNKKRVFFSIPPPMESNTADPRPPSPGPRKPGRPAKIPGTQIIPGSPQRDKNTESFYLSIRKKEADTLLNVLGTWDRTHLGYEIYPMPGTCTWIQSDSIFQDWLKSNKTDDIYVCGGAGCGKTYMAKSIANYLVGDRPRPASLYNNIVLSFFCNVSTTGNKKPPILEYFIKALLRSPLWFESLSSHFWYLDDGKKLDLGSLFEILRQFMTRGQLIMGPPRTTEVFLIIDGLQECDVAYVREFLQLVGSLVDKPAPRISPPSGPIGPMQYFARETVRFKFLFTHTPNEIMFLASSRAFKIDMNEEKIEKDISKYVDKEAGTIFSVKNPMQPPEAICEWIKSKSGCFFFYAKYSLQDSIATIRVGDDYGYSINARPLPCPEQLGNYYDHELLPLFQSIDNQNYALSILHIVISAKRFIRREEVRDAIVCLHDDPRLSFLNIQSILWQQCSRLIYVDKYLELFVSHQSLRLHFSSYISEEQQHANMAFLCLKYLLQPVFGRDCRTPSSELSRQHPFYSYAACWWEAHFRLSNREGMKLLPQVGRFITSPCYSTWSSYQSWNSATTQWARKTPMYHAITSNPWIPPAIALTNANAGHLTRELQQTYCLIEPESRSWKEEVTALIGKFLHKLDAYTGMATFHRNSYTKPDYSVRDAAGHTPLMTAAMAPDGLPDMIEFFLQQTQDVNERSFVHGDTALLLLCRYLDTDDDLLTHIMSLLLDAGADPNISGLGGKTCLLEACERNSQTMVRLLLRAGASPNSSTLDGATPLREALMNSNRGIIETLLDYDVDQSLKFPWPNDQTPLTFVIAERDFDLFRLLLYRSDDINQLDGAGFAAIHLLTAPEYIDWLSCLLERSDVDLDLLSDGLNDDHTGLVRRTPLSFAIFHDNFKAVEMLLEAGASPCRHPETTDGTPLYMAVRLARTTRNEKSRDKEDEIDNNGNVDIVQLLLAYQSPVNTLNHKSKKYAKSPLMLAVHLKDQNMVELLLRHGADPTLEEAYGFLGPLDAAIDDDEEIGLKLVKTLLDNPLPPSINYVPEDNNETEHVLIETGGKKPALVQLLLDYGADTKGFLSPSSGYNMTPLLSAVRENNIDTCKVLMQHEPDLVNFQSEDGLVCEAPIHLAAREGYMEIIRCLLDAGAKPDLLSHHWQETPLWSACYRGRLEIAQLLYDKAPETLNTPSYDGNTPLIVACGAGNSRLVKFLLEKGADINARCSMGRSCLCSAVSEDNGAAHKIVDLLIQHGLGIDDVVSAVGFTALGEACKVGDVQTVRMLLEKGADPSKGQKSPGNTSTAWRSALRVAVISGHVQVVEILIQHPQLASFIENIDYYGENALHMDSPTAHANTSEITTKIYRACQRLMADSGIDHFQNMLAVKNRELHTPVDIALGRLHESLSDKALENIDETICQYVIDLTGGDGRTIPEHKHLMRDLSVLLLQRGGYDQQVVRLLQTLILDVEIKEKDGHFIDTAACIVCCDGCDEDEQEIISFCRSCRINFCQNCVIENGQGHELIKVPVVKDRSMMEFNSEEINEGFGILARDFVVDKKPVFQGDTPVAPFEVDPDSDDTALSLASLHAFGYLEFQRRAWSPYLPLAPAVYKRIQPWEPMIEQSRRDFQEWVWETEMFPFRLRSEPHYFLEAGRRMAYRDLETAQRDQVIKDVAWLFAQQERFEVKERFPTLARGRKQTEEVDYPDW</sequence>
<dbReference type="SUPFAM" id="SSF52540">
    <property type="entry name" value="P-loop containing nucleoside triphosphate hydrolases"/>
    <property type="match status" value="1"/>
</dbReference>
<feature type="repeat" description="ANK" evidence="3">
    <location>
        <begin position="989"/>
        <end position="1021"/>
    </location>
</feature>
<comment type="caution">
    <text evidence="6">The sequence shown here is derived from an EMBL/GenBank/DDBJ whole genome shotgun (WGS) entry which is preliminary data.</text>
</comment>
<gene>
    <name evidence="6" type="ORF">CT0861_08800</name>
</gene>
<organism evidence="6 7">
    <name type="scientific">Colletotrichum tofieldiae</name>
    <dbReference type="NCBI Taxonomy" id="708197"/>
    <lineage>
        <taxon>Eukaryota</taxon>
        <taxon>Fungi</taxon>
        <taxon>Dikarya</taxon>
        <taxon>Ascomycota</taxon>
        <taxon>Pezizomycotina</taxon>
        <taxon>Sordariomycetes</taxon>
        <taxon>Hypocreomycetidae</taxon>
        <taxon>Glomerellales</taxon>
        <taxon>Glomerellaceae</taxon>
        <taxon>Colletotrichum</taxon>
        <taxon>Colletotrichum spaethianum species complex</taxon>
    </lineage>
</organism>
<feature type="repeat" description="ANK" evidence="3">
    <location>
        <begin position="1509"/>
        <end position="1541"/>
    </location>
</feature>
<dbReference type="PANTHER" id="PTHR24198:SF165">
    <property type="entry name" value="ANKYRIN REPEAT-CONTAINING PROTEIN-RELATED"/>
    <property type="match status" value="1"/>
</dbReference>
<dbReference type="InterPro" id="IPR036770">
    <property type="entry name" value="Ankyrin_rpt-contain_sf"/>
</dbReference>
<dbReference type="InterPro" id="IPR002110">
    <property type="entry name" value="Ankyrin_rpt"/>
</dbReference>
<dbReference type="InterPro" id="IPR056884">
    <property type="entry name" value="NPHP3-like_N"/>
</dbReference>
<feature type="region of interest" description="Disordered" evidence="4">
    <location>
        <begin position="272"/>
        <end position="313"/>
    </location>
</feature>
<dbReference type="Gene3D" id="3.40.50.300">
    <property type="entry name" value="P-loop containing nucleotide triphosphate hydrolases"/>
    <property type="match status" value="1"/>
</dbReference>
<feature type="repeat" description="ANK" evidence="3">
    <location>
        <begin position="1439"/>
        <end position="1471"/>
    </location>
</feature>
<proteinExistence type="predicted"/>
<feature type="repeat" description="ANK" evidence="3">
    <location>
        <begin position="1223"/>
        <end position="1255"/>
    </location>
</feature>
<dbReference type="PANTHER" id="PTHR24198">
    <property type="entry name" value="ANKYRIN REPEAT AND PROTEIN KINASE DOMAIN-CONTAINING PROTEIN"/>
    <property type="match status" value="1"/>
</dbReference>
<dbReference type="STRING" id="708197.A0A166P4P3"/>
<dbReference type="SMART" id="SM00248">
    <property type="entry name" value="ANK"/>
    <property type="match status" value="16"/>
</dbReference>
<dbReference type="EMBL" id="LFIV01000179">
    <property type="protein sequence ID" value="KZL66389.1"/>
    <property type="molecule type" value="Genomic_DNA"/>
</dbReference>
<evidence type="ECO:0000256" key="3">
    <source>
        <dbReference type="PROSITE-ProRule" id="PRU00023"/>
    </source>
</evidence>
<dbReference type="PROSITE" id="PS50088">
    <property type="entry name" value="ANK_REPEAT"/>
    <property type="match status" value="5"/>
</dbReference>
<evidence type="ECO:0000256" key="2">
    <source>
        <dbReference type="ARBA" id="ARBA00023043"/>
    </source>
</evidence>
<dbReference type="PROSITE" id="PS50297">
    <property type="entry name" value="ANK_REP_REGION"/>
    <property type="match status" value="4"/>
</dbReference>
<reference evidence="6 7" key="1">
    <citation type="submission" date="2015-06" db="EMBL/GenBank/DDBJ databases">
        <title>Survival trade-offs in plant roots during colonization by closely related pathogenic and mutualistic fungi.</title>
        <authorList>
            <person name="Hacquard S."/>
            <person name="Kracher B."/>
            <person name="Hiruma K."/>
            <person name="Weinman A."/>
            <person name="Muench P."/>
            <person name="Garrido Oter R."/>
            <person name="Ver Loren van Themaat E."/>
            <person name="Dallerey J.-F."/>
            <person name="Damm U."/>
            <person name="Henrissat B."/>
            <person name="Lespinet O."/>
            <person name="Thon M."/>
            <person name="Kemen E."/>
            <person name="McHardy A.C."/>
            <person name="Schulze-Lefert P."/>
            <person name="O'Connell R.J."/>
        </authorList>
    </citation>
    <scope>NUCLEOTIDE SEQUENCE [LARGE SCALE GENOMIC DNA]</scope>
    <source>
        <strain evidence="6 7">0861</strain>
    </source>
</reference>
<dbReference type="SUPFAM" id="SSF48403">
    <property type="entry name" value="Ankyrin repeat"/>
    <property type="match status" value="4"/>
</dbReference>